<evidence type="ECO:0000313" key="9">
    <source>
        <dbReference type="EMBL" id="PVX83257.1"/>
    </source>
</evidence>
<evidence type="ECO:0000256" key="5">
    <source>
        <dbReference type="ARBA" id="ARBA00023163"/>
    </source>
</evidence>
<dbReference type="Gene3D" id="3.40.50.2300">
    <property type="match status" value="1"/>
</dbReference>
<dbReference type="RefSeq" id="WP_116611351.1">
    <property type="nucleotide sequence ID" value="NZ_QEOB01000007.1"/>
</dbReference>
<keyword evidence="5" id="KW-0804">Transcription</keyword>
<dbReference type="Proteomes" id="UP000245712">
    <property type="component" value="Unassembled WGS sequence"/>
</dbReference>
<dbReference type="PANTHER" id="PTHR48111">
    <property type="entry name" value="REGULATOR OF RPOS"/>
    <property type="match status" value="1"/>
</dbReference>
<keyword evidence="4" id="KW-0238">DNA-binding</keyword>
<accession>A0ABX5KPU5</accession>
<feature type="modified residue" description="4-aspartylphosphate" evidence="6">
    <location>
        <position position="53"/>
    </location>
</feature>
<feature type="region of interest" description="Disordered" evidence="7">
    <location>
        <begin position="148"/>
        <end position="173"/>
    </location>
</feature>
<dbReference type="PANTHER" id="PTHR48111:SF4">
    <property type="entry name" value="DNA-BINDING DUAL TRANSCRIPTIONAL REGULATOR OMPR"/>
    <property type="match status" value="1"/>
</dbReference>
<proteinExistence type="predicted"/>
<sequence>MPPRILVVDADAGLRDPANRYLANQGFEISILRDAGSLQHQLRRNRPDLIVLDVMMPGAGTLTALRNLLAAGDEIPVVMLTARVDVEDSIVGVEPGADDYLGKSSNPRELLARTLSHEDRLLRLSEREFALVKIFAAASMHVFTSEARHRQPSAIRNVPDPGHSFAERQRRDI</sequence>
<dbReference type="SUPFAM" id="SSF52172">
    <property type="entry name" value="CheY-like"/>
    <property type="match status" value="1"/>
</dbReference>
<evidence type="ECO:0000256" key="4">
    <source>
        <dbReference type="ARBA" id="ARBA00023125"/>
    </source>
</evidence>
<evidence type="ECO:0000259" key="8">
    <source>
        <dbReference type="PROSITE" id="PS50110"/>
    </source>
</evidence>
<evidence type="ECO:0000256" key="2">
    <source>
        <dbReference type="ARBA" id="ARBA00023012"/>
    </source>
</evidence>
<dbReference type="InterPro" id="IPR011006">
    <property type="entry name" value="CheY-like_superfamily"/>
</dbReference>
<keyword evidence="3" id="KW-0805">Transcription regulation</keyword>
<dbReference type="PROSITE" id="PS50110">
    <property type="entry name" value="RESPONSE_REGULATORY"/>
    <property type="match status" value="1"/>
</dbReference>
<keyword evidence="2" id="KW-0902">Two-component regulatory system</keyword>
<evidence type="ECO:0000256" key="3">
    <source>
        <dbReference type="ARBA" id="ARBA00023015"/>
    </source>
</evidence>
<evidence type="ECO:0000256" key="7">
    <source>
        <dbReference type="SAM" id="MobiDB-lite"/>
    </source>
</evidence>
<evidence type="ECO:0000256" key="6">
    <source>
        <dbReference type="PROSITE-ProRule" id="PRU00169"/>
    </source>
</evidence>
<dbReference type="SMART" id="SM00448">
    <property type="entry name" value="REC"/>
    <property type="match status" value="1"/>
</dbReference>
<evidence type="ECO:0000256" key="1">
    <source>
        <dbReference type="ARBA" id="ARBA00022553"/>
    </source>
</evidence>
<keyword evidence="1 6" id="KW-0597">Phosphoprotein</keyword>
<keyword evidence="10" id="KW-1185">Reference proteome</keyword>
<reference evidence="9 10" key="1">
    <citation type="submission" date="2018-05" db="EMBL/GenBank/DDBJ databases">
        <title>Genomic Encyclopedia of Type Strains, Phase IV (KMG-V): Genome sequencing to study the core and pangenomes of soil and plant-associated prokaryotes.</title>
        <authorList>
            <person name="Whitman W."/>
        </authorList>
    </citation>
    <scope>NUCLEOTIDE SEQUENCE [LARGE SCALE GENOMIC DNA]</scope>
    <source>
        <strain evidence="9 10">SCZa-39</strain>
    </source>
</reference>
<dbReference type="InterPro" id="IPR039420">
    <property type="entry name" value="WalR-like"/>
</dbReference>
<organism evidence="9 10">
    <name type="scientific">Paraburkholderia unamae</name>
    <dbReference type="NCBI Taxonomy" id="219649"/>
    <lineage>
        <taxon>Bacteria</taxon>
        <taxon>Pseudomonadati</taxon>
        <taxon>Pseudomonadota</taxon>
        <taxon>Betaproteobacteria</taxon>
        <taxon>Burkholderiales</taxon>
        <taxon>Burkholderiaceae</taxon>
        <taxon>Paraburkholderia</taxon>
    </lineage>
</organism>
<feature type="domain" description="Response regulatory" evidence="8">
    <location>
        <begin position="4"/>
        <end position="118"/>
    </location>
</feature>
<name>A0ABX5KPU5_9BURK</name>
<evidence type="ECO:0000313" key="10">
    <source>
        <dbReference type="Proteomes" id="UP000245712"/>
    </source>
</evidence>
<dbReference type="Pfam" id="PF00072">
    <property type="entry name" value="Response_reg"/>
    <property type="match status" value="1"/>
</dbReference>
<dbReference type="EMBL" id="QEOB01000007">
    <property type="protein sequence ID" value="PVX83257.1"/>
    <property type="molecule type" value="Genomic_DNA"/>
</dbReference>
<dbReference type="InterPro" id="IPR001789">
    <property type="entry name" value="Sig_transdc_resp-reg_receiver"/>
</dbReference>
<protein>
    <submittedName>
        <fullName evidence="9">Two-component system phosphate regulon response regulator OmpR</fullName>
    </submittedName>
</protein>
<comment type="caution">
    <text evidence="9">The sequence shown here is derived from an EMBL/GenBank/DDBJ whole genome shotgun (WGS) entry which is preliminary data.</text>
</comment>
<gene>
    <name evidence="9" type="ORF">C7402_107163</name>
</gene>